<dbReference type="PANTHER" id="PTHR43752">
    <property type="entry name" value="BNR/ASP-BOX REPEAT FAMILY PROTEIN"/>
    <property type="match status" value="1"/>
</dbReference>
<organism evidence="3 4">
    <name type="scientific">Bifidobacterium panos</name>
    <dbReference type="NCBI Taxonomy" id="2675321"/>
    <lineage>
        <taxon>Bacteria</taxon>
        <taxon>Bacillati</taxon>
        <taxon>Actinomycetota</taxon>
        <taxon>Actinomycetes</taxon>
        <taxon>Bifidobacteriales</taxon>
        <taxon>Bifidobacteriaceae</taxon>
        <taxon>Bifidobacterium</taxon>
    </lineage>
</organism>
<dbReference type="InterPro" id="IPR036278">
    <property type="entry name" value="Sialidase_sf"/>
</dbReference>
<evidence type="ECO:0000256" key="1">
    <source>
        <dbReference type="SAM" id="MobiDB-lite"/>
    </source>
</evidence>
<dbReference type="Proteomes" id="UP000553756">
    <property type="component" value="Unassembled WGS sequence"/>
</dbReference>
<dbReference type="Pfam" id="PF13088">
    <property type="entry name" value="BNR_2"/>
    <property type="match status" value="1"/>
</dbReference>
<dbReference type="RefSeq" id="WP_172144261.1">
    <property type="nucleotide sequence ID" value="NZ_JAAIIJ010000004.1"/>
</dbReference>
<name>A0ABX1SVD8_9BIFI</name>
<protein>
    <submittedName>
        <fullName evidence="3">Neuraminidase (Sialidase)</fullName>
    </submittedName>
</protein>
<dbReference type="Gene3D" id="2.120.10.10">
    <property type="match status" value="1"/>
</dbReference>
<reference evidence="3 4" key="1">
    <citation type="submission" date="2020-02" db="EMBL/GenBank/DDBJ databases">
        <title>Characterization of phylogenetic diversity of novel bifidobacterial species isolated in Czech ZOOs.</title>
        <authorList>
            <person name="Lugli G.A."/>
            <person name="Vera N.B."/>
            <person name="Ventura M."/>
        </authorList>
    </citation>
    <scope>NUCLEOTIDE SEQUENCE [LARGE SCALE GENOMIC DNA]</scope>
    <source>
        <strain evidence="3 4">DSM 109963</strain>
    </source>
</reference>
<dbReference type="PANTHER" id="PTHR43752:SF2">
    <property type="entry name" value="BNR_ASP-BOX REPEAT FAMILY PROTEIN"/>
    <property type="match status" value="1"/>
</dbReference>
<proteinExistence type="predicted"/>
<sequence length="376" mass="40816">MSSVCDRYMVSGSGQRWKQCHASTLVQDPSSGIITVAWFAGEREGAQDNAIWMTRGTIGGSWDEPKVVLRGYRRSWWNPVLSYAPDGSLWLFAKNGPLISRWTTYARVSHDGGATWEPAFELVPDDQQGGRGPVKNPPLVTSQGTWVAPNSVESGGDEARWNCRFDISTDSGRHWSLSEVPLDRSSLRGAGIIQPTLWQSGDALVAVCRSTEGRAFRTQSHDDGKTWSQAVPVALEQNNSGFCALRLPGASGRVVIVHNPGSDSWGPRCPLVISVSDDDGLTWKQQLVVEDGTTPPQTPYGVQLPALDESQMVEGYEAGDAGIVTSGLREYSYPTMVQGSSNDVLVSYTWQRRGIIVARIGLEALCDSSPAGETPC</sequence>
<gene>
    <name evidence="3" type="ORF">G1C94_0422</name>
</gene>
<evidence type="ECO:0000313" key="3">
    <source>
        <dbReference type="EMBL" id="NMN01801.1"/>
    </source>
</evidence>
<dbReference type="EMBL" id="JAAIIJ010000004">
    <property type="protein sequence ID" value="NMN01801.1"/>
    <property type="molecule type" value="Genomic_DNA"/>
</dbReference>
<evidence type="ECO:0000259" key="2">
    <source>
        <dbReference type="Pfam" id="PF13088"/>
    </source>
</evidence>
<comment type="caution">
    <text evidence="3">The sequence shown here is derived from an EMBL/GenBank/DDBJ whole genome shotgun (WGS) entry which is preliminary data.</text>
</comment>
<dbReference type="CDD" id="cd15482">
    <property type="entry name" value="Sialidase_non-viral"/>
    <property type="match status" value="1"/>
</dbReference>
<dbReference type="InterPro" id="IPR011040">
    <property type="entry name" value="Sialidase"/>
</dbReference>
<feature type="region of interest" description="Disordered" evidence="1">
    <location>
        <begin position="124"/>
        <end position="143"/>
    </location>
</feature>
<dbReference type="SUPFAM" id="SSF50939">
    <property type="entry name" value="Sialidases"/>
    <property type="match status" value="1"/>
</dbReference>
<evidence type="ECO:0000313" key="4">
    <source>
        <dbReference type="Proteomes" id="UP000553756"/>
    </source>
</evidence>
<keyword evidence="4" id="KW-1185">Reference proteome</keyword>
<feature type="domain" description="Sialidase" evidence="2">
    <location>
        <begin position="34"/>
        <end position="341"/>
    </location>
</feature>
<accession>A0ABX1SVD8</accession>